<dbReference type="AlphaFoldDB" id="C1BC63"/>
<dbReference type="KEGG" id="rop:ROP_pROB01-04190"/>
<dbReference type="OrthoDB" id="3568330at2"/>
<gene>
    <name evidence="7" type="ordered locus">ROP_pROB01-04190</name>
</gene>
<name>C1BC63_RHOOB</name>
<comment type="cofactor">
    <cofactor evidence="1">
        <name>FAD</name>
        <dbReference type="ChEBI" id="CHEBI:57692"/>
    </cofactor>
</comment>
<dbReference type="GO" id="GO:0016651">
    <property type="term" value="F:oxidoreductase activity, acting on NAD(P)H"/>
    <property type="evidence" value="ECO:0007669"/>
    <property type="project" value="TreeGrafter"/>
</dbReference>
<dbReference type="InterPro" id="IPR050446">
    <property type="entry name" value="FAD-oxidoreductase/Apoptosis"/>
</dbReference>
<dbReference type="InterPro" id="IPR016156">
    <property type="entry name" value="FAD/NAD-linked_Rdtase_dimer_sf"/>
</dbReference>
<keyword evidence="7" id="KW-0614">Plasmid</keyword>
<evidence type="ECO:0000256" key="3">
    <source>
        <dbReference type="ARBA" id="ARBA00022827"/>
    </source>
</evidence>
<keyword evidence="2" id="KW-0285">Flavoprotein</keyword>
<dbReference type="HOGENOM" id="CLU_003291_4_0_11"/>
<dbReference type="PATRIC" id="fig|632772.20.peg.8166"/>
<dbReference type="RefSeq" id="WP_007297955.1">
    <property type="nucleotide sequence ID" value="NC_012520.1"/>
</dbReference>
<dbReference type="PRINTS" id="PR00411">
    <property type="entry name" value="PNDRDTASEI"/>
</dbReference>
<evidence type="ECO:0000259" key="6">
    <source>
        <dbReference type="Pfam" id="PF14759"/>
    </source>
</evidence>
<dbReference type="EMBL" id="AP011116">
    <property type="protein sequence ID" value="BAH55918.1"/>
    <property type="molecule type" value="Genomic_DNA"/>
</dbReference>
<dbReference type="Pfam" id="PF14759">
    <property type="entry name" value="Reductase_C"/>
    <property type="match status" value="1"/>
</dbReference>
<evidence type="ECO:0000256" key="2">
    <source>
        <dbReference type="ARBA" id="ARBA00022630"/>
    </source>
</evidence>
<dbReference type="InterPro" id="IPR023753">
    <property type="entry name" value="FAD/NAD-binding_dom"/>
</dbReference>
<dbReference type="SUPFAM" id="SSF51905">
    <property type="entry name" value="FAD/NAD(P)-binding domain"/>
    <property type="match status" value="2"/>
</dbReference>
<geneLocation type="plasmid" evidence="7 8">
    <name>pROB01</name>
</geneLocation>
<dbReference type="Gene3D" id="3.30.390.30">
    <property type="match status" value="1"/>
</dbReference>
<dbReference type="Gene3D" id="3.50.50.60">
    <property type="entry name" value="FAD/NAD(P)-binding domain"/>
    <property type="match status" value="2"/>
</dbReference>
<keyword evidence="3" id="KW-0274">FAD</keyword>
<keyword evidence="4" id="KW-0560">Oxidoreductase</keyword>
<proteinExistence type="predicted"/>
<reference evidence="7 8" key="1">
    <citation type="submission" date="2009-03" db="EMBL/GenBank/DDBJ databases">
        <title>Comparison of the complete genome sequences of Rhodococcus erythropolis PR4 and Rhodococcus opacus B4.</title>
        <authorList>
            <person name="Takarada H."/>
            <person name="Sekine M."/>
            <person name="Hosoyama A."/>
            <person name="Yamada R."/>
            <person name="Fujisawa T."/>
            <person name="Omata S."/>
            <person name="Shimizu A."/>
            <person name="Tsukatani N."/>
            <person name="Tanikawa S."/>
            <person name="Fujita N."/>
            <person name="Harayama S."/>
        </authorList>
    </citation>
    <scope>NUCLEOTIDE SEQUENCE [LARGE SCALE GENOMIC DNA]</scope>
    <source>
        <strain evidence="7 8">B4</strain>
        <plasmid evidence="7 8">pROB01</plasmid>
    </source>
</reference>
<feature type="domain" description="FAD/NAD(P)-binding" evidence="5">
    <location>
        <begin position="6"/>
        <end position="298"/>
    </location>
</feature>
<dbReference type="PANTHER" id="PTHR43557:SF2">
    <property type="entry name" value="RIESKE DOMAIN-CONTAINING PROTEIN-RELATED"/>
    <property type="match status" value="1"/>
</dbReference>
<dbReference type="PANTHER" id="PTHR43557">
    <property type="entry name" value="APOPTOSIS-INDUCING FACTOR 1"/>
    <property type="match status" value="1"/>
</dbReference>
<evidence type="ECO:0000256" key="4">
    <source>
        <dbReference type="ARBA" id="ARBA00023002"/>
    </source>
</evidence>
<organism evidence="7 8">
    <name type="scientific">Rhodococcus opacus (strain B4)</name>
    <dbReference type="NCBI Taxonomy" id="632772"/>
    <lineage>
        <taxon>Bacteria</taxon>
        <taxon>Bacillati</taxon>
        <taxon>Actinomycetota</taxon>
        <taxon>Actinomycetes</taxon>
        <taxon>Mycobacteriales</taxon>
        <taxon>Nocardiaceae</taxon>
        <taxon>Rhodococcus</taxon>
    </lineage>
</organism>
<dbReference type="InterPro" id="IPR036188">
    <property type="entry name" value="FAD/NAD-bd_sf"/>
</dbReference>
<accession>C1BC63</accession>
<dbReference type="InterPro" id="IPR028202">
    <property type="entry name" value="Reductase_C"/>
</dbReference>
<sequence>MSESGLVVVGASLAGLHAVQSARKTGYHGPITLLGAEEHLPYNRPPLSKGFLAEGPAPAPTTFPGAASLPDLGVEVRLGCTATGLDTATHHIIAGDERINYSSLIAATGSRPRTLPGEQLPGVHTLRTVEDAQAIRTALEAQARTVIIGAGFIGAEIAAAARRRGLPVTMVEAAPLPLIRAVGPQMAVACAALHTRNGTDLRCDVTVTALTGTDRIEHVHLSDGTVLDADLVVVGIGAEPVVEWLTDSGLDLDDGVVCDATLKAADSVYAAGDITRWNHPLFGESMRLEHWTAAAEQGTLAARNALDPDNATPYQTVPYFWSDWYTDKIQMVGICAADDVVVVGSIDDHDWLALYCRGDLLVGALAVNKPGKIMKYRAKIAAGATFADALTFAGAGVR</sequence>
<dbReference type="Pfam" id="PF07992">
    <property type="entry name" value="Pyr_redox_2"/>
    <property type="match status" value="1"/>
</dbReference>
<dbReference type="GO" id="GO:0005737">
    <property type="term" value="C:cytoplasm"/>
    <property type="evidence" value="ECO:0007669"/>
    <property type="project" value="TreeGrafter"/>
</dbReference>
<evidence type="ECO:0000259" key="5">
    <source>
        <dbReference type="Pfam" id="PF07992"/>
    </source>
</evidence>
<dbReference type="SUPFAM" id="SSF55424">
    <property type="entry name" value="FAD/NAD-linked reductases, dimerisation (C-terminal) domain"/>
    <property type="match status" value="1"/>
</dbReference>
<dbReference type="Proteomes" id="UP000002212">
    <property type="component" value="Plasmid pROB01"/>
</dbReference>
<evidence type="ECO:0000313" key="7">
    <source>
        <dbReference type="EMBL" id="BAH55918.1"/>
    </source>
</evidence>
<feature type="domain" description="Reductase C-terminal" evidence="6">
    <location>
        <begin position="319"/>
        <end position="388"/>
    </location>
</feature>
<evidence type="ECO:0000313" key="8">
    <source>
        <dbReference type="Proteomes" id="UP000002212"/>
    </source>
</evidence>
<protein>
    <submittedName>
        <fullName evidence="7">Ferredoxin reductase</fullName>
    </submittedName>
</protein>
<dbReference type="PRINTS" id="PR00368">
    <property type="entry name" value="FADPNR"/>
</dbReference>
<evidence type="ECO:0000256" key="1">
    <source>
        <dbReference type="ARBA" id="ARBA00001974"/>
    </source>
</evidence>